<dbReference type="Proteomes" id="UP000092024">
    <property type="component" value="Unassembled WGS sequence"/>
</dbReference>
<dbReference type="CDD" id="cd08563">
    <property type="entry name" value="GDPD_TtGDE_like"/>
    <property type="match status" value="1"/>
</dbReference>
<accession>A0A1A5YDR2</accession>
<dbReference type="PANTHER" id="PTHR46211:SF1">
    <property type="entry name" value="GLYCEROPHOSPHODIESTER PHOSPHODIESTERASE, CYTOPLASMIC"/>
    <property type="match status" value="1"/>
</dbReference>
<keyword evidence="3" id="KW-1185">Reference proteome</keyword>
<name>A0A1A5YDR2_9BACL</name>
<feature type="domain" description="GP-PDE" evidence="1">
    <location>
        <begin position="1"/>
        <end position="238"/>
    </location>
</feature>
<dbReference type="EMBL" id="LYPA01000071">
    <property type="protein sequence ID" value="OBR63535.1"/>
    <property type="molecule type" value="Genomic_DNA"/>
</dbReference>
<gene>
    <name evidence="2" type="ORF">A7K91_06155</name>
</gene>
<dbReference type="GO" id="GO:0008081">
    <property type="term" value="F:phosphoric diester hydrolase activity"/>
    <property type="evidence" value="ECO:0007669"/>
    <property type="project" value="InterPro"/>
</dbReference>
<dbReference type="AlphaFoldDB" id="A0A1A5YDR2"/>
<dbReference type="InterPro" id="IPR017946">
    <property type="entry name" value="PLC-like_Pdiesterase_TIM-brl"/>
</dbReference>
<dbReference type="PROSITE" id="PS51704">
    <property type="entry name" value="GP_PDE"/>
    <property type="match status" value="1"/>
</dbReference>
<dbReference type="InterPro" id="IPR030395">
    <property type="entry name" value="GP_PDE_dom"/>
</dbReference>
<dbReference type="GO" id="GO:0006629">
    <property type="term" value="P:lipid metabolic process"/>
    <property type="evidence" value="ECO:0007669"/>
    <property type="project" value="InterPro"/>
</dbReference>
<protein>
    <recommendedName>
        <fullName evidence="1">GP-PDE domain-containing protein</fullName>
    </recommendedName>
</protein>
<comment type="caution">
    <text evidence="2">The sequence shown here is derived from an EMBL/GenBank/DDBJ whole genome shotgun (WGS) entry which is preliminary data.</text>
</comment>
<sequence>MKIWGHRGAYSSAPENTLTAFQIAAEMGADGVELDIQLTKDGEIVVIHDETVDRTSNGQGWVQDYTLSEIKKLNFNKSGRTEPLFMEVPTLEEVLELLKPTNLTINIELKTGVIYYNGIESIALKVVEKCDLMDNIVWSSFNHYSIQKIKLLEPSSRTALLCGGGILITGEQCEKVGAEALHPSIHMLRHPLLAEDCRSRGILIRPWTITNEEELKLAQDLDVDAAIVNRIDWAKDLLHMDENVHNMG</sequence>
<organism evidence="2 3">
    <name type="scientific">Paenibacillus oryzae</name>
    <dbReference type="NCBI Taxonomy" id="1844972"/>
    <lineage>
        <taxon>Bacteria</taxon>
        <taxon>Bacillati</taxon>
        <taxon>Bacillota</taxon>
        <taxon>Bacilli</taxon>
        <taxon>Bacillales</taxon>
        <taxon>Paenibacillaceae</taxon>
        <taxon>Paenibacillus</taxon>
    </lineage>
</organism>
<dbReference type="PANTHER" id="PTHR46211">
    <property type="entry name" value="GLYCEROPHOSPHORYL DIESTER PHOSPHODIESTERASE"/>
    <property type="match status" value="1"/>
</dbReference>
<evidence type="ECO:0000313" key="3">
    <source>
        <dbReference type="Proteomes" id="UP000092024"/>
    </source>
</evidence>
<dbReference type="Gene3D" id="3.20.20.190">
    <property type="entry name" value="Phosphatidylinositol (PI) phosphodiesterase"/>
    <property type="match status" value="1"/>
</dbReference>
<dbReference type="RefSeq" id="WP_068685953.1">
    <property type="nucleotide sequence ID" value="NZ_LYPA01000071.1"/>
</dbReference>
<evidence type="ECO:0000259" key="1">
    <source>
        <dbReference type="PROSITE" id="PS51704"/>
    </source>
</evidence>
<reference evidence="2 3" key="1">
    <citation type="submission" date="2016-05" db="EMBL/GenBank/DDBJ databases">
        <title>Paenibacillus oryzae. sp. nov., isolated from the rice root.</title>
        <authorList>
            <person name="Zhang J."/>
            <person name="Zhang X."/>
        </authorList>
    </citation>
    <scope>NUCLEOTIDE SEQUENCE [LARGE SCALE GENOMIC DNA]</scope>
    <source>
        <strain evidence="2 3">1DrF-4</strain>
    </source>
</reference>
<dbReference type="Pfam" id="PF03009">
    <property type="entry name" value="GDPD"/>
    <property type="match status" value="1"/>
</dbReference>
<dbReference type="OrthoDB" id="384721at2"/>
<proteinExistence type="predicted"/>
<dbReference type="SUPFAM" id="SSF51695">
    <property type="entry name" value="PLC-like phosphodiesterases"/>
    <property type="match status" value="1"/>
</dbReference>
<evidence type="ECO:0000313" key="2">
    <source>
        <dbReference type="EMBL" id="OBR63535.1"/>
    </source>
</evidence>
<dbReference type="STRING" id="1844972.A7K91_06155"/>